<dbReference type="Proteomes" id="UP000002208">
    <property type="component" value="Plasmid 2"/>
</dbReference>
<dbReference type="HOGENOM" id="CLU_793931_0_0_0"/>
<feature type="signal peptide" evidence="1">
    <location>
        <begin position="1"/>
        <end position="18"/>
    </location>
</feature>
<evidence type="ECO:0000256" key="1">
    <source>
        <dbReference type="SAM" id="SignalP"/>
    </source>
</evidence>
<evidence type="ECO:0000313" key="2">
    <source>
        <dbReference type="EMBL" id="ACO47849.1"/>
    </source>
</evidence>
<geneLocation type="plasmid" evidence="3">
    <name>pDeide2</name>
</geneLocation>
<keyword evidence="3" id="KW-1185">Reference proteome</keyword>
<name>C1D360_DEIDV</name>
<gene>
    <name evidence="2" type="ordered locus">Deide_2p01790</name>
</gene>
<reference evidence="2 3" key="1">
    <citation type="journal article" date="2009" name="PLoS Genet.">
        <title>Alliance of proteomics and genomics to unravel the specificities of Sahara bacterium Deinococcus deserti.</title>
        <authorList>
            <person name="de Groot A."/>
            <person name="Dulermo R."/>
            <person name="Ortet P."/>
            <person name="Blanchard L."/>
            <person name="Guerin P."/>
            <person name="Fernandez B."/>
            <person name="Vacherie B."/>
            <person name="Dossat C."/>
            <person name="Jolivet E."/>
            <person name="Siguier P."/>
            <person name="Chandler M."/>
            <person name="Barakat M."/>
            <person name="Dedieu A."/>
            <person name="Barbe V."/>
            <person name="Heulin T."/>
            <person name="Sommer S."/>
            <person name="Achouak W."/>
            <person name="Armengaud J."/>
        </authorList>
    </citation>
    <scope>NUCLEOTIDE SEQUENCE [LARGE SCALE GENOMIC DNA]</scope>
    <source>
        <strain evidence="3">DSM 17065 / CIP 109153 / LMG 22923 / VCD115</strain>
        <plasmid evidence="3">pDeide2</plasmid>
    </source>
</reference>
<dbReference type="AlphaFoldDB" id="C1D360"/>
<accession>C1D360</accession>
<dbReference type="OrthoDB" id="60706at2"/>
<evidence type="ECO:0000313" key="3">
    <source>
        <dbReference type="Proteomes" id="UP000002208"/>
    </source>
</evidence>
<sequence length="349" mass="37922">MKKALSLLSVLLWSAVYAQPGPTTASTITRLSLTPGAVRVTDAAATREFGQVLNTLAKGQNGGCQTSEYLVWANPDLAERISADLTAQFKARGLTFKSLDESEDEESASISFLLSDKTNRYVGLLYGDAESVVLGWCQLKAPAPVAAPKPAVPASTSRTPWPAFGTFKAGDVVQVLTSVGWKRKVIVTVGPQPGQGGNFEKQYVVNDPGVTTWNDFYDWGWVAHTERQPYWTGFFIGDWKVGEAMAINTRTDGTSAWNEVAYASASDTLRINGDGTYEWKDMNGKVTKGKWTAAPDGPGVVVKDAKGGAWTLRNNTNLVEERIRKLEGARLYPSDRSQMSMAASRPLTR</sequence>
<dbReference type="EMBL" id="CP001116">
    <property type="protein sequence ID" value="ACO47849.1"/>
    <property type="molecule type" value="Genomic_DNA"/>
</dbReference>
<protein>
    <submittedName>
        <fullName evidence="2">Uncharacterized protein</fullName>
    </submittedName>
</protein>
<feature type="chain" id="PRO_5002908354" evidence="1">
    <location>
        <begin position="19"/>
        <end position="349"/>
    </location>
</feature>
<proteinExistence type="predicted"/>
<organism evidence="2 3">
    <name type="scientific">Deinococcus deserti (strain DSM 17065 / CIP 109153 / LMG 22923 / VCD115)</name>
    <dbReference type="NCBI Taxonomy" id="546414"/>
    <lineage>
        <taxon>Bacteria</taxon>
        <taxon>Thermotogati</taxon>
        <taxon>Deinococcota</taxon>
        <taxon>Deinococci</taxon>
        <taxon>Deinococcales</taxon>
        <taxon>Deinococcaceae</taxon>
        <taxon>Deinococcus</taxon>
    </lineage>
</organism>
<dbReference type="KEGG" id="ddr:Deide_2p01790"/>
<keyword evidence="1" id="KW-0732">Signal</keyword>
<keyword evidence="2" id="KW-0614">Plasmid</keyword>